<keyword evidence="3" id="KW-1185">Reference proteome</keyword>
<evidence type="ECO:0000313" key="3">
    <source>
        <dbReference type="Proteomes" id="UP000029014"/>
    </source>
</evidence>
<dbReference type="AlphaFoldDB" id="A0A087BJF4"/>
<protein>
    <submittedName>
        <fullName evidence="2">Uncharacterized protein</fullName>
    </submittedName>
</protein>
<dbReference type="STRING" id="1693.BMIN_1641"/>
<organism evidence="2 3">
    <name type="scientific">Bifidobacterium minimum</name>
    <dbReference type="NCBI Taxonomy" id="1693"/>
    <lineage>
        <taxon>Bacteria</taxon>
        <taxon>Bacillati</taxon>
        <taxon>Actinomycetota</taxon>
        <taxon>Actinomycetes</taxon>
        <taxon>Bifidobacteriales</taxon>
        <taxon>Bifidobacteriaceae</taxon>
        <taxon>Bifidobacterium</taxon>
    </lineage>
</organism>
<evidence type="ECO:0000256" key="1">
    <source>
        <dbReference type="SAM" id="MobiDB-lite"/>
    </source>
</evidence>
<sequence length="68" mass="7627">MDFSRRPRLGKDTSPSVIRRSPTGGSQIFLGNFPILDCGQLLLLSALLGLKAEQRRKDVNPTEVFRKQ</sequence>
<comment type="caution">
    <text evidence="2">The sequence shown here is derived from an EMBL/GenBank/DDBJ whole genome shotgun (WGS) entry which is preliminary data.</text>
</comment>
<accession>A0A087BJF4</accession>
<dbReference type="Proteomes" id="UP000029014">
    <property type="component" value="Unassembled WGS sequence"/>
</dbReference>
<proteinExistence type="predicted"/>
<name>A0A087BJF4_9BIFI</name>
<dbReference type="EMBL" id="JGZD01000015">
    <property type="protein sequence ID" value="KFI71154.1"/>
    <property type="molecule type" value="Genomic_DNA"/>
</dbReference>
<feature type="region of interest" description="Disordered" evidence="1">
    <location>
        <begin position="1"/>
        <end position="25"/>
    </location>
</feature>
<reference evidence="2 3" key="1">
    <citation type="submission" date="2014-03" db="EMBL/GenBank/DDBJ databases">
        <title>Genomics of Bifidobacteria.</title>
        <authorList>
            <person name="Ventura M."/>
            <person name="Milani C."/>
            <person name="Lugli G.A."/>
        </authorList>
    </citation>
    <scope>NUCLEOTIDE SEQUENCE [LARGE SCALE GENOMIC DNA]</scope>
    <source>
        <strain evidence="2 3">LMG 11592</strain>
    </source>
</reference>
<evidence type="ECO:0000313" key="2">
    <source>
        <dbReference type="EMBL" id="KFI71154.1"/>
    </source>
</evidence>
<gene>
    <name evidence="2" type="ORF">BMIN_1641</name>
</gene>